<dbReference type="InterPro" id="IPR016032">
    <property type="entry name" value="Sig_transdc_resp-reg_C-effctor"/>
</dbReference>
<dbReference type="Gene3D" id="1.10.10.10">
    <property type="entry name" value="Winged helix-like DNA-binding domain superfamily/Winged helix DNA-binding domain"/>
    <property type="match status" value="1"/>
</dbReference>
<dbReference type="Proteomes" id="UP001202831">
    <property type="component" value="Unassembled WGS sequence"/>
</dbReference>
<keyword evidence="1 2" id="KW-0238">DNA-binding</keyword>
<dbReference type="InterPro" id="IPR001867">
    <property type="entry name" value="OmpR/PhoB-type_DNA-bd"/>
</dbReference>
<dbReference type="EMBL" id="JAKIKT010000004">
    <property type="protein sequence ID" value="MCL2914617.1"/>
    <property type="molecule type" value="Genomic_DNA"/>
</dbReference>
<reference evidence="4 5" key="1">
    <citation type="submission" date="2022-01" db="EMBL/GenBank/DDBJ databases">
        <title>Whole genome-based taxonomy of the Shewanellaceae.</title>
        <authorList>
            <person name="Martin-Rodriguez A.J."/>
        </authorList>
    </citation>
    <scope>NUCLEOTIDE SEQUENCE [LARGE SCALE GENOMIC DNA]</scope>
    <source>
        <strain evidence="4 5">DSM 21332</strain>
    </source>
</reference>
<dbReference type="CDD" id="cd00383">
    <property type="entry name" value="trans_reg_C"/>
    <property type="match status" value="1"/>
</dbReference>
<feature type="DNA-binding region" description="OmpR/PhoB-type" evidence="2">
    <location>
        <begin position="1"/>
        <end position="98"/>
    </location>
</feature>
<evidence type="ECO:0000256" key="2">
    <source>
        <dbReference type="PROSITE-ProRule" id="PRU01091"/>
    </source>
</evidence>
<dbReference type="RefSeq" id="WP_249249294.1">
    <property type="nucleotide sequence ID" value="NZ_JAKIKT010000004.1"/>
</dbReference>
<evidence type="ECO:0000259" key="3">
    <source>
        <dbReference type="PROSITE" id="PS51755"/>
    </source>
</evidence>
<feature type="domain" description="OmpR/PhoB-type" evidence="3">
    <location>
        <begin position="1"/>
        <end position="98"/>
    </location>
</feature>
<keyword evidence="5" id="KW-1185">Reference proteome</keyword>
<evidence type="ECO:0000256" key="1">
    <source>
        <dbReference type="ARBA" id="ARBA00023125"/>
    </source>
</evidence>
<gene>
    <name evidence="4" type="ORF">L2725_12650</name>
</gene>
<dbReference type="SUPFAM" id="SSF46894">
    <property type="entry name" value="C-terminal effector domain of the bipartite response regulators"/>
    <property type="match status" value="1"/>
</dbReference>
<protein>
    <submittedName>
        <fullName evidence="4">Helix-turn-helix domain-containing protein</fullName>
    </submittedName>
</protein>
<dbReference type="SMART" id="SM00862">
    <property type="entry name" value="Trans_reg_C"/>
    <property type="match status" value="1"/>
</dbReference>
<organism evidence="4 5">
    <name type="scientific">Shewanella corallii</name>
    <dbReference type="NCBI Taxonomy" id="560080"/>
    <lineage>
        <taxon>Bacteria</taxon>
        <taxon>Pseudomonadati</taxon>
        <taxon>Pseudomonadota</taxon>
        <taxon>Gammaproteobacteria</taxon>
        <taxon>Alteromonadales</taxon>
        <taxon>Shewanellaceae</taxon>
        <taxon>Shewanella</taxon>
    </lineage>
</organism>
<proteinExistence type="predicted"/>
<accession>A0ABT0N9V4</accession>
<evidence type="ECO:0000313" key="5">
    <source>
        <dbReference type="Proteomes" id="UP001202831"/>
    </source>
</evidence>
<name>A0ABT0N9V4_9GAMM</name>
<dbReference type="InterPro" id="IPR036388">
    <property type="entry name" value="WH-like_DNA-bd_sf"/>
</dbReference>
<dbReference type="PROSITE" id="PS51755">
    <property type="entry name" value="OMPR_PHOB"/>
    <property type="match status" value="1"/>
</dbReference>
<evidence type="ECO:0000313" key="4">
    <source>
        <dbReference type="EMBL" id="MCL2914617.1"/>
    </source>
</evidence>
<dbReference type="Pfam" id="PF00486">
    <property type="entry name" value="Trans_reg_C"/>
    <property type="match status" value="1"/>
</dbReference>
<sequence>MLKVTPYLELDEQAKHLVDHLHGTKIALTFSEAAVLAALLQHPDVVLTKEELLEIGWPERVVAPTSLTQCVSTLRKKLEPYSEVQLKTLARRGYQLHISEQSNVKMLAIKDAESIRELLVSVSLRTKAGGIFAILLLIAAGWYMSDYHGVIKASANWKAGKEIPLNIGGVEEQAHLIHRVGKEQLHPSWWQKHIAPEGNHVVGMKDFSAFAMADINNYSMSLCPGKDPKSCNGDGIINIALIDDQPAGLNISEFVPLSKEMENRIRYNRIQLPQGIGASGEMTEHNYHADVYFPVAGELLIRNDITMSLIYDEEDSGTFYFSSCVTDEDCLTTPIKYRLRGEFDQYAGRIGKMDVDVFHVKVAQKTLTKPEEISSSAVHFFRESRKHEVLDDELYFYRIFQNDKTAVWIVPRLGNFIAWTKYQKLDL</sequence>
<comment type="caution">
    <text evidence="4">The sequence shown here is derived from an EMBL/GenBank/DDBJ whole genome shotgun (WGS) entry which is preliminary data.</text>
</comment>